<keyword evidence="2" id="KW-1185">Reference proteome</keyword>
<name>A0ABZ2MH61_9MICO</name>
<accession>A0ABZ2MH61</accession>
<organism evidence="1 2">
    <name type="scientific">Janibacter alittae</name>
    <dbReference type="NCBI Taxonomy" id="3115209"/>
    <lineage>
        <taxon>Bacteria</taxon>
        <taxon>Bacillati</taxon>
        <taxon>Actinomycetota</taxon>
        <taxon>Actinomycetes</taxon>
        <taxon>Micrococcales</taxon>
        <taxon>Intrasporangiaceae</taxon>
        <taxon>Janibacter</taxon>
    </lineage>
</organism>
<sequence length="476" mass="51749">MSKAFAPAEFAKVHVATSCTINLEGSVMPRTTKRMIAVTVILGIQSMALSVPSSGVSGDTQLKIVGSQSGLAVVGKNLSFMPTQSNRASFQDRLTQSARTSESPGEMSRYFVQDARGRAQDYVLDRTIAAEPKSGRRVGWVQTTSSIGIEWTSKKNISRWSITLPSGQELHTTKNYLVDNTAAESGTYLITGSTPDGGVESFILTVPENTVSSINQKSQYTEKMTGDRPDQYRAVVWDAFIEDEFVGADVRGIDACVEAYTKGYEYYGGNGRGFANSIYDLYSGDDDVITADEHKFKVSSSVASNWGGADWVNPWIYDYFMSAQTGVTRAYDENKQLLATAQTDASDDITLVESYSQVRSDGLGIAKRTVKVDSPNPLCSLPDGSEAPAISIDYEYQHDSSGYVTVDGSHDQAPMHEVLWVASPDEGDPSKPHGCLYRFPNQGFTNLANTGFNNADVLLDFNPVLSSPECTTVIPE</sequence>
<reference evidence="1 2" key="1">
    <citation type="submission" date="2024-02" db="EMBL/GenBank/DDBJ databases">
        <title>Janibacter sp. nov., isolated from gut of marine sandworm.</title>
        <authorList>
            <person name="Kim B."/>
            <person name="Jun M.O."/>
            <person name="Shin N.-R."/>
        </authorList>
    </citation>
    <scope>NUCLEOTIDE SEQUENCE [LARGE SCALE GENOMIC DNA]</scope>
    <source>
        <strain evidence="1 2">A1S7</strain>
    </source>
</reference>
<gene>
    <name evidence="1" type="ORF">V1351_15580</name>
</gene>
<proteinExistence type="predicted"/>
<evidence type="ECO:0000313" key="1">
    <source>
        <dbReference type="EMBL" id="WXB76343.1"/>
    </source>
</evidence>
<dbReference type="RefSeq" id="WP_338749226.1">
    <property type="nucleotide sequence ID" value="NZ_CP144913.1"/>
</dbReference>
<protein>
    <submittedName>
        <fullName evidence="1">Uncharacterized protein</fullName>
    </submittedName>
</protein>
<dbReference type="Proteomes" id="UP001382727">
    <property type="component" value="Chromosome"/>
</dbReference>
<dbReference type="EMBL" id="CP144913">
    <property type="protein sequence ID" value="WXB76343.1"/>
    <property type="molecule type" value="Genomic_DNA"/>
</dbReference>
<evidence type="ECO:0000313" key="2">
    <source>
        <dbReference type="Proteomes" id="UP001382727"/>
    </source>
</evidence>